<dbReference type="InterPro" id="IPR017926">
    <property type="entry name" value="GATASE"/>
</dbReference>
<dbReference type="InterPro" id="IPR006221">
    <property type="entry name" value="TrpG/PapA_dom"/>
</dbReference>
<feature type="compositionally biased region" description="Polar residues" evidence="10">
    <location>
        <begin position="752"/>
        <end position="762"/>
    </location>
</feature>
<dbReference type="PROSITE" id="PS51273">
    <property type="entry name" value="GATASE_TYPE_1"/>
    <property type="match status" value="1"/>
</dbReference>
<dbReference type="NCBIfam" id="TIGR01823">
    <property type="entry name" value="PabB-fungal"/>
    <property type="match status" value="1"/>
</dbReference>
<evidence type="ECO:0000256" key="9">
    <source>
        <dbReference type="ARBA" id="ARBA00031904"/>
    </source>
</evidence>
<dbReference type="SUPFAM" id="SSF56322">
    <property type="entry name" value="ADC synthase"/>
    <property type="match status" value="2"/>
</dbReference>
<evidence type="ECO:0000259" key="11">
    <source>
        <dbReference type="Pfam" id="PF00117"/>
    </source>
</evidence>
<dbReference type="PRINTS" id="PR00097">
    <property type="entry name" value="ANTSNTHASEII"/>
</dbReference>
<dbReference type="GO" id="GO:0000162">
    <property type="term" value="P:L-tryptophan biosynthetic process"/>
    <property type="evidence" value="ECO:0007669"/>
    <property type="project" value="TreeGrafter"/>
</dbReference>
<feature type="compositionally biased region" description="Pro residues" evidence="10">
    <location>
        <begin position="436"/>
        <end position="451"/>
    </location>
</feature>
<feature type="domain" description="Anthranilate synthase component I N-terminal" evidence="13">
    <location>
        <begin position="275"/>
        <end position="405"/>
    </location>
</feature>
<dbReference type="Proteomes" id="UP000292082">
    <property type="component" value="Unassembled WGS sequence"/>
</dbReference>
<reference evidence="14 15" key="1">
    <citation type="submission" date="2019-01" db="EMBL/GenBank/DDBJ databases">
        <title>Draft genome sequences of three monokaryotic isolates of the white-rot basidiomycete fungus Dichomitus squalens.</title>
        <authorList>
            <consortium name="DOE Joint Genome Institute"/>
            <person name="Lopez S.C."/>
            <person name="Andreopoulos B."/>
            <person name="Pangilinan J."/>
            <person name="Lipzen A."/>
            <person name="Riley R."/>
            <person name="Ahrendt S."/>
            <person name="Ng V."/>
            <person name="Barry K."/>
            <person name="Daum C."/>
            <person name="Grigoriev I.V."/>
            <person name="Hilden K.S."/>
            <person name="Makela M.R."/>
            <person name="de Vries R.P."/>
        </authorList>
    </citation>
    <scope>NUCLEOTIDE SEQUENCE [LARGE SCALE GENOMIC DNA]</scope>
    <source>
        <strain evidence="14 15">CBS 464.89</strain>
    </source>
</reference>
<evidence type="ECO:0000256" key="3">
    <source>
        <dbReference type="ARBA" id="ARBA00005970"/>
    </source>
</evidence>
<dbReference type="STRING" id="114155.A0A4Q9Q897"/>
<dbReference type="EMBL" id="ML145088">
    <property type="protein sequence ID" value="TBU63689.1"/>
    <property type="molecule type" value="Genomic_DNA"/>
</dbReference>
<comment type="pathway">
    <text evidence="2">Cofactor biosynthesis; tetrahydrofolate biosynthesis; 4-aminobenzoate from chorismate: step 1/2.</text>
</comment>
<evidence type="ECO:0000256" key="1">
    <source>
        <dbReference type="ARBA" id="ARBA00001000"/>
    </source>
</evidence>
<dbReference type="UniPathway" id="UPA00077">
    <property type="reaction ID" value="UER00149"/>
</dbReference>
<sequence>MATPAPRLLLIDSYDSFTHNLASLCKRAIPRSHIHIVKNDALSITTLAPLLKHFDAIVVGPGPGSPDNPRDVGILKDVWHVSPDLLTPVFGVCLGLQSLAIEFGAQIKRLNVVKHGQVCRVDHLGSDIFTNVGDVHAVRYHSLHVHLPAQSDIVPLAWSDDAEDNGRVLMACKHHSKPFWAVQYHPESVCTQGGGEDVVRNFWRLASDWSSANGRTVAPWDPDVEAVIGPSWPNVRPEIDATGEERSVPVCTRVLHIHPPDINRVCEMLGVEDDSTDFVMLDSAASPGRFSIVGCLTPTSPKIAYSVGDDAVKVQRGSDVIFEELGSLDIWAWLAAFMRKHKAHGGTPEIPFWGGLVGYLSYELGVQTLSPLPPRPDLSTRHPDVNLVLVERSIVIDKQEGKVYIQSIFPADLVWPANMSAKLRALADPATDRTAPPAPKPPKPDAAPPSPAITLPDRAAYIAKIAAAKEALFAGDSYELCVTAPTRVVAPKAASAPARGTSSSWALYKALRRRNPAPHAAYVRLHPSTLVASSPERFLAYARAPDARCELRPIKGTVRKAPGVGRAEATARLAGSTKEVAENLMIVDLIRHDLHGAVGEDVCVRQFCAVEEYETVWQLVSVVEGRPETSVRARAGAEIGWEVLRACLPPGSMTGAPKKRSVEILRELEGAERGVYSGVMGYADVGGGGDWAVIIRSCFKYDDKPTPPAPPGAGAYAPNGLADCPRFSGTRHGGTNGRVGGNGGPPHTNGTASGHGSINGRDTNGHDGTLNGNRTFNGNGPLNGHDPHQASGRTESLIDEWTLGAGGAITALSDPVAEWEEMLVKVESVLPAFADLESF</sequence>
<feature type="region of interest" description="Disordered" evidence="10">
    <location>
        <begin position="428"/>
        <end position="451"/>
    </location>
</feature>
<evidence type="ECO:0000313" key="15">
    <source>
        <dbReference type="Proteomes" id="UP000292082"/>
    </source>
</evidence>
<organism evidence="14 15">
    <name type="scientific">Dichomitus squalens</name>
    <dbReference type="NCBI Taxonomy" id="114155"/>
    <lineage>
        <taxon>Eukaryota</taxon>
        <taxon>Fungi</taxon>
        <taxon>Dikarya</taxon>
        <taxon>Basidiomycota</taxon>
        <taxon>Agaricomycotina</taxon>
        <taxon>Agaricomycetes</taxon>
        <taxon>Polyporales</taxon>
        <taxon>Polyporaceae</taxon>
        <taxon>Dichomitus</taxon>
    </lineage>
</organism>
<keyword evidence="6" id="KW-0289">Folate biosynthesis</keyword>
<proteinExistence type="inferred from homology"/>
<evidence type="ECO:0000256" key="6">
    <source>
        <dbReference type="ARBA" id="ARBA00022909"/>
    </source>
</evidence>
<feature type="region of interest" description="Disordered" evidence="10">
    <location>
        <begin position="731"/>
        <end position="792"/>
    </location>
</feature>
<accession>A0A4Q9Q897</accession>
<dbReference type="InterPro" id="IPR006805">
    <property type="entry name" value="Anth_synth_I_N"/>
</dbReference>
<evidence type="ECO:0000259" key="13">
    <source>
        <dbReference type="Pfam" id="PF04715"/>
    </source>
</evidence>
<name>A0A4Q9Q897_9APHY</name>
<feature type="compositionally biased region" description="Polar residues" evidence="10">
    <location>
        <begin position="770"/>
        <end position="780"/>
    </location>
</feature>
<dbReference type="PANTHER" id="PTHR11236:SF18">
    <property type="entry name" value="AMINODEOXYCHORISMATE SYNTHASE"/>
    <property type="match status" value="1"/>
</dbReference>
<evidence type="ECO:0000256" key="7">
    <source>
        <dbReference type="ARBA" id="ARBA00022962"/>
    </source>
</evidence>
<dbReference type="Gene3D" id="3.40.50.880">
    <property type="match status" value="1"/>
</dbReference>
<dbReference type="Gene3D" id="3.60.120.10">
    <property type="entry name" value="Anthranilate synthase"/>
    <property type="match status" value="1"/>
</dbReference>
<dbReference type="GO" id="GO:0008153">
    <property type="term" value="P:4-aminobenzoate biosynthetic process"/>
    <property type="evidence" value="ECO:0007669"/>
    <property type="project" value="TreeGrafter"/>
</dbReference>
<keyword evidence="5" id="KW-0808">Transferase</keyword>
<evidence type="ECO:0000256" key="5">
    <source>
        <dbReference type="ARBA" id="ARBA00022679"/>
    </source>
</evidence>
<dbReference type="SUPFAM" id="SSF52317">
    <property type="entry name" value="Class I glutamine amidotransferase-like"/>
    <property type="match status" value="1"/>
</dbReference>
<evidence type="ECO:0000256" key="8">
    <source>
        <dbReference type="ARBA" id="ARBA00031329"/>
    </source>
</evidence>
<comment type="catalytic activity">
    <reaction evidence="1">
        <text>chorismate + L-glutamine = 4-amino-4-deoxychorismate + L-glutamate</text>
        <dbReference type="Rhea" id="RHEA:11672"/>
        <dbReference type="ChEBI" id="CHEBI:29748"/>
        <dbReference type="ChEBI" id="CHEBI:29985"/>
        <dbReference type="ChEBI" id="CHEBI:58359"/>
        <dbReference type="ChEBI" id="CHEBI:58406"/>
        <dbReference type="EC" id="2.6.1.85"/>
    </reaction>
</comment>
<dbReference type="NCBIfam" id="TIGR00566">
    <property type="entry name" value="trpG_papA"/>
    <property type="match status" value="1"/>
</dbReference>
<dbReference type="AlphaFoldDB" id="A0A4Q9Q897"/>
<keyword evidence="7" id="KW-0315">Glutamine amidotransferase</keyword>
<dbReference type="Pfam" id="PF04715">
    <property type="entry name" value="Anth_synt_I_N"/>
    <property type="match status" value="1"/>
</dbReference>
<evidence type="ECO:0000256" key="2">
    <source>
        <dbReference type="ARBA" id="ARBA00005009"/>
    </source>
</evidence>
<comment type="similarity">
    <text evidence="3">In the C-terminal section; belongs to the anthranilate synthase component I family.</text>
</comment>
<dbReference type="GO" id="GO:0046654">
    <property type="term" value="P:tetrahydrofolate biosynthetic process"/>
    <property type="evidence" value="ECO:0007669"/>
    <property type="project" value="UniProtKB-UniPathway"/>
</dbReference>
<dbReference type="InterPro" id="IPR015890">
    <property type="entry name" value="Chorismate_C"/>
</dbReference>
<dbReference type="GO" id="GO:0046820">
    <property type="term" value="F:4-amino-4-deoxychorismate synthase activity"/>
    <property type="evidence" value="ECO:0007669"/>
    <property type="project" value="UniProtKB-EC"/>
</dbReference>
<dbReference type="Pfam" id="PF00117">
    <property type="entry name" value="GATase"/>
    <property type="match status" value="1"/>
</dbReference>
<dbReference type="EC" id="2.6.1.85" evidence="4"/>
<dbReference type="InterPro" id="IPR005801">
    <property type="entry name" value="ADC_synthase"/>
</dbReference>
<evidence type="ECO:0000256" key="4">
    <source>
        <dbReference type="ARBA" id="ARBA00013139"/>
    </source>
</evidence>
<feature type="domain" description="Glutamine amidotransferase" evidence="11">
    <location>
        <begin position="9"/>
        <end position="201"/>
    </location>
</feature>
<gene>
    <name evidence="14" type="ORF">BD310DRAFT_915723</name>
</gene>
<dbReference type="GO" id="GO:0046656">
    <property type="term" value="P:folic acid biosynthetic process"/>
    <property type="evidence" value="ECO:0007669"/>
    <property type="project" value="UniProtKB-KW"/>
</dbReference>
<dbReference type="InterPro" id="IPR010117">
    <property type="entry name" value="PabB_fungal"/>
</dbReference>
<keyword evidence="15" id="KW-1185">Reference proteome</keyword>
<protein>
    <recommendedName>
        <fullName evidence="4">aminodeoxychorismate synthase</fullName>
        <ecNumber evidence="4">2.6.1.85</ecNumber>
    </recommendedName>
    <alternativeName>
        <fullName evidence="8">Para-aminobenzoate synthase</fullName>
    </alternativeName>
    <alternativeName>
        <fullName evidence="9">p-aminobenzoic acid synthase</fullName>
    </alternativeName>
</protein>
<evidence type="ECO:0000313" key="14">
    <source>
        <dbReference type="EMBL" id="TBU63689.1"/>
    </source>
</evidence>
<dbReference type="PRINTS" id="PR00099">
    <property type="entry name" value="CPSGATASE"/>
</dbReference>
<evidence type="ECO:0000256" key="10">
    <source>
        <dbReference type="SAM" id="MobiDB-lite"/>
    </source>
</evidence>
<dbReference type="PANTHER" id="PTHR11236">
    <property type="entry name" value="AMINOBENZOATE/ANTHRANILATE SYNTHASE"/>
    <property type="match status" value="1"/>
</dbReference>
<evidence type="ECO:0000259" key="12">
    <source>
        <dbReference type="Pfam" id="PF00425"/>
    </source>
</evidence>
<feature type="compositionally biased region" description="Gly residues" evidence="10">
    <location>
        <begin position="731"/>
        <end position="744"/>
    </location>
</feature>
<dbReference type="Pfam" id="PF00425">
    <property type="entry name" value="Chorismate_bind"/>
    <property type="match status" value="1"/>
</dbReference>
<dbReference type="GO" id="GO:0005737">
    <property type="term" value="C:cytoplasm"/>
    <property type="evidence" value="ECO:0007669"/>
    <property type="project" value="TreeGrafter"/>
</dbReference>
<feature type="domain" description="Chorismate-utilising enzyme C-terminal" evidence="12">
    <location>
        <begin position="458"/>
        <end position="702"/>
    </location>
</feature>
<dbReference type="PRINTS" id="PR00096">
    <property type="entry name" value="GATASE"/>
</dbReference>
<dbReference type="InterPro" id="IPR029062">
    <property type="entry name" value="Class_I_gatase-like"/>
</dbReference>
<dbReference type="CDD" id="cd01743">
    <property type="entry name" value="GATase1_Anthranilate_Synthase"/>
    <property type="match status" value="1"/>
</dbReference>
<dbReference type="InterPro" id="IPR019999">
    <property type="entry name" value="Anth_synth_I-like"/>
</dbReference>